<evidence type="ECO:0000313" key="1">
    <source>
        <dbReference type="EMBL" id="MFC0559894.1"/>
    </source>
</evidence>
<accession>A0ABV6NHH2</accession>
<organism evidence="1 2">
    <name type="scientific">Halalkalibacter alkalisediminis</name>
    <dbReference type="NCBI Taxonomy" id="935616"/>
    <lineage>
        <taxon>Bacteria</taxon>
        <taxon>Bacillati</taxon>
        <taxon>Bacillota</taxon>
        <taxon>Bacilli</taxon>
        <taxon>Bacillales</taxon>
        <taxon>Bacillaceae</taxon>
        <taxon>Halalkalibacter</taxon>
    </lineage>
</organism>
<dbReference type="Gene3D" id="3.20.20.140">
    <property type="entry name" value="Metal-dependent hydrolases"/>
    <property type="match status" value="1"/>
</dbReference>
<reference evidence="1 2" key="1">
    <citation type="submission" date="2024-09" db="EMBL/GenBank/DDBJ databases">
        <authorList>
            <person name="Sun Q."/>
            <person name="Mori K."/>
        </authorList>
    </citation>
    <scope>NUCLEOTIDE SEQUENCE [LARGE SCALE GENOMIC DNA]</scope>
    <source>
        <strain evidence="1 2">NCAIM B.02301</strain>
    </source>
</reference>
<dbReference type="EMBL" id="JBHLTR010000017">
    <property type="protein sequence ID" value="MFC0559894.1"/>
    <property type="molecule type" value="Genomic_DNA"/>
</dbReference>
<sequence length="319" mass="36341">MYLLDKAMKIDEEVNTLRSYLIKDGQIQYVTTTFDKWNKSRVSMKGILMTNGRITFDDQILGCESFHEFQTRQKELIKNGFTTVAVAPLVEYERQIEAEFKRAKHALASSTLDYVVGLTIPVCLLRTSALRLCQNLRIPFLRITLKSFNDIKKLPWTHLSQTLLTYPIVLVPEIETSSTKLKSVLLKEWELHCANFQIHTAPSLQPLKNWSKPLLQKVGLFPQKGILLNGSDADYLLFHEESSKSHYSVDQKVARVDQNVYHEKEPVIVIVKGEIVKSNDTFSLRPGFGRLVEVVRPGRFMSLSEASSTDQLHQQSSGG</sequence>
<name>A0ABV6NHH2_9BACI</name>
<gene>
    <name evidence="1" type="ORF">ACFFH4_12615</name>
</gene>
<evidence type="ECO:0000313" key="2">
    <source>
        <dbReference type="Proteomes" id="UP001589833"/>
    </source>
</evidence>
<dbReference type="Proteomes" id="UP001589833">
    <property type="component" value="Unassembled WGS sequence"/>
</dbReference>
<evidence type="ECO:0008006" key="3">
    <source>
        <dbReference type="Google" id="ProtNLM"/>
    </source>
</evidence>
<dbReference type="RefSeq" id="WP_273840772.1">
    <property type="nucleotide sequence ID" value="NZ_JAQQWT010000002.1"/>
</dbReference>
<keyword evidence="2" id="KW-1185">Reference proteome</keyword>
<dbReference type="InterPro" id="IPR011059">
    <property type="entry name" value="Metal-dep_hydrolase_composite"/>
</dbReference>
<proteinExistence type="predicted"/>
<dbReference type="SUPFAM" id="SSF51338">
    <property type="entry name" value="Composite domain of metallo-dependent hydrolases"/>
    <property type="match status" value="1"/>
</dbReference>
<comment type="caution">
    <text evidence="1">The sequence shown here is derived from an EMBL/GenBank/DDBJ whole genome shotgun (WGS) entry which is preliminary data.</text>
</comment>
<protein>
    <recommendedName>
        <fullName evidence="3">Amidohydrolase-related domain-containing protein</fullName>
    </recommendedName>
</protein>
<dbReference type="Gene3D" id="2.30.40.10">
    <property type="entry name" value="Urease, subunit C, domain 1"/>
    <property type="match status" value="1"/>
</dbReference>